<evidence type="ECO:0000256" key="6">
    <source>
        <dbReference type="PIRNR" id="PIRNR015840"/>
    </source>
</evidence>
<keyword evidence="3 7" id="KW-0812">Transmembrane</keyword>
<organism evidence="8 9">
    <name type="scientific">Hanseniaspora valbyensis NRRL Y-1626</name>
    <dbReference type="NCBI Taxonomy" id="766949"/>
    <lineage>
        <taxon>Eukaryota</taxon>
        <taxon>Fungi</taxon>
        <taxon>Dikarya</taxon>
        <taxon>Ascomycota</taxon>
        <taxon>Saccharomycotina</taxon>
        <taxon>Saccharomycetes</taxon>
        <taxon>Saccharomycodales</taxon>
        <taxon>Saccharomycodaceae</taxon>
        <taxon>Hanseniaspora</taxon>
    </lineage>
</organism>
<dbReference type="InterPro" id="IPR005045">
    <property type="entry name" value="CDC50/LEM3_fam"/>
</dbReference>
<dbReference type="PIRSF" id="PIRSF015840">
    <property type="entry name" value="DUF284_TM_euk"/>
    <property type="match status" value="1"/>
</dbReference>
<accession>A0A1B7TFF2</accession>
<evidence type="ECO:0000256" key="1">
    <source>
        <dbReference type="ARBA" id="ARBA00004141"/>
    </source>
</evidence>
<comment type="similarity">
    <text evidence="2 6">Belongs to the CDC50/LEM3 family.</text>
</comment>
<keyword evidence="4 7" id="KW-1133">Transmembrane helix</keyword>
<reference evidence="9" key="1">
    <citation type="journal article" date="2016" name="Proc. Natl. Acad. Sci. U.S.A.">
        <title>Comparative genomics of biotechnologically important yeasts.</title>
        <authorList>
            <person name="Riley R."/>
            <person name="Haridas S."/>
            <person name="Wolfe K.H."/>
            <person name="Lopes M.R."/>
            <person name="Hittinger C.T."/>
            <person name="Goeker M."/>
            <person name="Salamov A.A."/>
            <person name="Wisecaver J.H."/>
            <person name="Long T.M."/>
            <person name="Calvey C.H."/>
            <person name="Aerts A.L."/>
            <person name="Barry K.W."/>
            <person name="Choi C."/>
            <person name="Clum A."/>
            <person name="Coughlan A.Y."/>
            <person name="Deshpande S."/>
            <person name="Douglass A.P."/>
            <person name="Hanson S.J."/>
            <person name="Klenk H.-P."/>
            <person name="LaButti K.M."/>
            <person name="Lapidus A."/>
            <person name="Lindquist E.A."/>
            <person name="Lipzen A.M."/>
            <person name="Meier-Kolthoff J.P."/>
            <person name="Ohm R.A."/>
            <person name="Otillar R.P."/>
            <person name="Pangilinan J.L."/>
            <person name="Peng Y."/>
            <person name="Rokas A."/>
            <person name="Rosa C.A."/>
            <person name="Scheuner C."/>
            <person name="Sibirny A.A."/>
            <person name="Slot J.C."/>
            <person name="Stielow J.B."/>
            <person name="Sun H."/>
            <person name="Kurtzman C.P."/>
            <person name="Blackwell M."/>
            <person name="Grigoriev I.V."/>
            <person name="Jeffries T.W."/>
        </authorList>
    </citation>
    <scope>NUCLEOTIDE SEQUENCE [LARGE SCALE GENOMIC DNA]</scope>
    <source>
        <strain evidence="9">NRRL Y-1626</strain>
    </source>
</reference>
<proteinExistence type="inferred from homology"/>
<comment type="subcellular location">
    <subcellularLocation>
        <location evidence="1">Membrane</location>
        <topology evidence="1">Multi-pass membrane protein</topology>
    </subcellularLocation>
</comment>
<comment type="caution">
    <text evidence="8">The sequence shown here is derived from an EMBL/GenBank/DDBJ whole genome shotgun (WGS) entry which is preliminary data.</text>
</comment>
<protein>
    <submittedName>
        <fullName evidence="8">Lem3/Cdc50</fullName>
    </submittedName>
</protein>
<dbReference type="EMBL" id="LXPE01000008">
    <property type="protein sequence ID" value="OBA27440.1"/>
    <property type="molecule type" value="Genomic_DNA"/>
</dbReference>
<dbReference type="GO" id="GO:0005886">
    <property type="term" value="C:plasma membrane"/>
    <property type="evidence" value="ECO:0007669"/>
    <property type="project" value="TreeGrafter"/>
</dbReference>
<gene>
    <name evidence="8" type="ORF">HANVADRAFT_52193</name>
</gene>
<evidence type="ECO:0000256" key="7">
    <source>
        <dbReference type="SAM" id="Phobius"/>
    </source>
</evidence>
<dbReference type="Proteomes" id="UP000092321">
    <property type="component" value="Unassembled WGS sequence"/>
</dbReference>
<name>A0A1B7TFF2_9ASCO</name>
<feature type="transmembrane region" description="Helical" evidence="7">
    <location>
        <begin position="89"/>
        <end position="108"/>
    </location>
</feature>
<dbReference type="GO" id="GO:0005783">
    <property type="term" value="C:endoplasmic reticulum"/>
    <property type="evidence" value="ECO:0007669"/>
    <property type="project" value="TreeGrafter"/>
</dbReference>
<dbReference type="PANTHER" id="PTHR10926:SF0">
    <property type="entry name" value="CDC50, ISOFORM A"/>
    <property type="match status" value="1"/>
</dbReference>
<evidence type="ECO:0000313" key="9">
    <source>
        <dbReference type="Proteomes" id="UP000092321"/>
    </source>
</evidence>
<evidence type="ECO:0000256" key="5">
    <source>
        <dbReference type="ARBA" id="ARBA00023136"/>
    </source>
</evidence>
<dbReference type="OrthoDB" id="340608at2759"/>
<keyword evidence="5 6" id="KW-0472">Membrane</keyword>
<dbReference type="GO" id="GO:0005794">
    <property type="term" value="C:Golgi apparatus"/>
    <property type="evidence" value="ECO:0007669"/>
    <property type="project" value="TreeGrafter"/>
</dbReference>
<dbReference type="PANTHER" id="PTHR10926">
    <property type="entry name" value="CELL CYCLE CONTROL PROTEIN 50"/>
    <property type="match status" value="1"/>
</dbReference>
<evidence type="ECO:0000256" key="4">
    <source>
        <dbReference type="ARBA" id="ARBA00022989"/>
    </source>
</evidence>
<sequence>MAVTTGRLNETDNENELESYLYLDSESNHFNDSAEVLDDFDGVATDQVGSVTNSGTISNNKKPPNTAFRQQRLKAWQPILSPRTMIPTLLIVTVIFAPIGIGLLVAFLKVQHIIIDYSHCSDVATSSFTSISNKYLDIALKDSSNEKKIDAEWKYSDSVCTIQFTLVNELKHNLYMYYKLTNFYQNHRKYVESYDLSQLQGHAVNLSDLNDYCKPLKEIDGKPIYPCGLIANSFFNDTISLTLENTGSGDDYTFSNSNIAWKSDRKIYKKTQYKPEDIVPPPNWYKTYPDGYTDDNLFDISEYEDLLVWMRTAGMPSFYKLKGKNENDNLAKGTYQITITNNFPVDAFGGTKSLVITSNSVIGGRNISLPLLYLITSAICVVFVVIFFINTFIIKPKKSITEHSYLNGNDNKNNDIEMNNEDGNTLQQQLHPLRDIL</sequence>
<evidence type="ECO:0000256" key="2">
    <source>
        <dbReference type="ARBA" id="ARBA00009457"/>
    </source>
</evidence>
<evidence type="ECO:0000256" key="3">
    <source>
        <dbReference type="ARBA" id="ARBA00022692"/>
    </source>
</evidence>
<keyword evidence="9" id="KW-1185">Reference proteome</keyword>
<dbReference type="Pfam" id="PF03381">
    <property type="entry name" value="CDC50"/>
    <property type="match status" value="1"/>
</dbReference>
<dbReference type="AlphaFoldDB" id="A0A1B7TFF2"/>
<evidence type="ECO:0000313" key="8">
    <source>
        <dbReference type="EMBL" id="OBA27440.1"/>
    </source>
</evidence>
<feature type="transmembrane region" description="Helical" evidence="7">
    <location>
        <begin position="371"/>
        <end position="394"/>
    </location>
</feature>
<dbReference type="GO" id="GO:0045332">
    <property type="term" value="P:phospholipid translocation"/>
    <property type="evidence" value="ECO:0007669"/>
    <property type="project" value="UniProtKB-UniRule"/>
</dbReference>